<dbReference type="EMBL" id="UZAJ01009968">
    <property type="protein sequence ID" value="VDO56757.1"/>
    <property type="molecule type" value="Genomic_DNA"/>
</dbReference>
<gene>
    <name evidence="2" type="ORF">OFLC_LOCUS8656</name>
</gene>
<sequence length="102" mass="10866">MRPIDDRQEWSISGVREGIGESQAGSFSGGKRSPRGECPSRNPNPNPRPLANFPLPLHHLAAAALVPHNLPSSFTPASPPPLPPLTQHLITCTHPSKTALPS</sequence>
<reference evidence="4" key="1">
    <citation type="submission" date="2016-06" db="UniProtKB">
        <authorList>
            <consortium name="WormBaseParasite"/>
        </authorList>
    </citation>
    <scope>IDENTIFICATION</scope>
</reference>
<feature type="region of interest" description="Disordered" evidence="1">
    <location>
        <begin position="1"/>
        <end position="53"/>
    </location>
</feature>
<evidence type="ECO:0000313" key="3">
    <source>
        <dbReference type="Proteomes" id="UP000267606"/>
    </source>
</evidence>
<proteinExistence type="predicted"/>
<evidence type="ECO:0000313" key="2">
    <source>
        <dbReference type="EMBL" id="VDO56757.1"/>
    </source>
</evidence>
<evidence type="ECO:0000313" key="4">
    <source>
        <dbReference type="WBParaSite" id="OFLC_0000865501-mRNA-1"/>
    </source>
</evidence>
<keyword evidence="3" id="KW-1185">Reference proteome</keyword>
<feature type="region of interest" description="Disordered" evidence="1">
    <location>
        <begin position="69"/>
        <end position="102"/>
    </location>
</feature>
<evidence type="ECO:0000256" key="1">
    <source>
        <dbReference type="SAM" id="MobiDB-lite"/>
    </source>
</evidence>
<organism evidence="4">
    <name type="scientific">Onchocerca flexuosa</name>
    <dbReference type="NCBI Taxonomy" id="387005"/>
    <lineage>
        <taxon>Eukaryota</taxon>
        <taxon>Metazoa</taxon>
        <taxon>Ecdysozoa</taxon>
        <taxon>Nematoda</taxon>
        <taxon>Chromadorea</taxon>
        <taxon>Rhabditida</taxon>
        <taxon>Spirurina</taxon>
        <taxon>Spiruromorpha</taxon>
        <taxon>Filarioidea</taxon>
        <taxon>Onchocercidae</taxon>
        <taxon>Onchocerca</taxon>
    </lineage>
</organism>
<dbReference type="Proteomes" id="UP000267606">
    <property type="component" value="Unassembled WGS sequence"/>
</dbReference>
<name>A0A183HME4_9BILA</name>
<protein>
    <submittedName>
        <fullName evidence="2 4">Uncharacterized protein</fullName>
    </submittedName>
</protein>
<dbReference type="WBParaSite" id="OFLC_0000865501-mRNA-1">
    <property type="protein sequence ID" value="OFLC_0000865501-mRNA-1"/>
    <property type="gene ID" value="OFLC_0000865501"/>
</dbReference>
<dbReference type="AlphaFoldDB" id="A0A183HME4"/>
<accession>A0A183HME4</accession>
<feature type="compositionally biased region" description="Polar residues" evidence="1">
    <location>
        <begin position="88"/>
        <end position="102"/>
    </location>
</feature>
<reference evidence="2 3" key="2">
    <citation type="submission" date="2018-11" db="EMBL/GenBank/DDBJ databases">
        <authorList>
            <consortium name="Pathogen Informatics"/>
        </authorList>
    </citation>
    <scope>NUCLEOTIDE SEQUENCE [LARGE SCALE GENOMIC DNA]</scope>
</reference>